<feature type="region of interest" description="Disordered" evidence="5">
    <location>
        <begin position="1"/>
        <end position="20"/>
    </location>
</feature>
<feature type="transmembrane region" description="Helical" evidence="6">
    <location>
        <begin position="55"/>
        <end position="76"/>
    </location>
</feature>
<evidence type="ECO:0000313" key="8">
    <source>
        <dbReference type="Proteomes" id="UP000037288"/>
    </source>
</evidence>
<organism evidence="7 8">
    <name type="scientific">Streptomyces caatingaensis</name>
    <dbReference type="NCBI Taxonomy" id="1678637"/>
    <lineage>
        <taxon>Bacteria</taxon>
        <taxon>Bacillati</taxon>
        <taxon>Actinomycetota</taxon>
        <taxon>Actinomycetes</taxon>
        <taxon>Kitasatosporales</taxon>
        <taxon>Streptomycetaceae</taxon>
        <taxon>Streptomyces</taxon>
    </lineage>
</organism>
<evidence type="ECO:0000313" key="7">
    <source>
        <dbReference type="EMBL" id="KNB53215.1"/>
    </source>
</evidence>
<dbReference type="InterPro" id="IPR052962">
    <property type="entry name" value="AA_Transporter_AGT"/>
</dbReference>
<comment type="caution">
    <text evidence="7">The sequence shown here is derived from an EMBL/GenBank/DDBJ whole genome shotgun (WGS) entry which is preliminary data.</text>
</comment>
<dbReference type="PANTHER" id="PTHR47547">
    <property type="match status" value="1"/>
</dbReference>
<comment type="subcellular location">
    <subcellularLocation>
        <location evidence="1">Membrane</location>
        <topology evidence="1">Multi-pass membrane protein</topology>
    </subcellularLocation>
</comment>
<gene>
    <name evidence="7" type="ORF">AC230_07140</name>
</gene>
<dbReference type="STRING" id="1678637.AC230_07140"/>
<dbReference type="GO" id="GO:0016020">
    <property type="term" value="C:membrane"/>
    <property type="evidence" value="ECO:0007669"/>
    <property type="project" value="UniProtKB-SubCell"/>
</dbReference>
<evidence type="ECO:0000256" key="3">
    <source>
        <dbReference type="ARBA" id="ARBA00022989"/>
    </source>
</evidence>
<keyword evidence="3 6" id="KW-1133">Transmembrane helix</keyword>
<feature type="transmembrane region" description="Helical" evidence="6">
    <location>
        <begin position="96"/>
        <end position="115"/>
    </location>
</feature>
<dbReference type="Proteomes" id="UP000037288">
    <property type="component" value="Unassembled WGS sequence"/>
</dbReference>
<evidence type="ECO:0000256" key="2">
    <source>
        <dbReference type="ARBA" id="ARBA00022692"/>
    </source>
</evidence>
<keyword evidence="8" id="KW-1185">Reference proteome</keyword>
<keyword evidence="2 6" id="KW-0812">Transmembrane</keyword>
<protein>
    <submittedName>
        <fullName evidence="7">Uncharacterized protein</fullName>
    </submittedName>
</protein>
<proteinExistence type="predicted"/>
<dbReference type="EMBL" id="LFXA01000003">
    <property type="protein sequence ID" value="KNB53215.1"/>
    <property type="molecule type" value="Genomic_DNA"/>
</dbReference>
<keyword evidence="4 6" id="KW-0472">Membrane</keyword>
<accession>A0A0K9XIN0</accession>
<dbReference type="AlphaFoldDB" id="A0A0K9XIN0"/>
<dbReference type="RefSeq" id="WP_049715192.1">
    <property type="nucleotide sequence ID" value="NZ_LFXA01000003.1"/>
</dbReference>
<reference evidence="8" key="1">
    <citation type="submission" date="2015-07" db="EMBL/GenBank/DDBJ databases">
        <title>Draft genome sequence of Streptomyces sp. CMAA 1322, a bacterium isolated from Caatinga biome, from dry forest semiarid of Brazil.</title>
        <authorList>
            <person name="Santos S.N."/>
            <person name="Gacesa R."/>
            <person name="Taketani R.G."/>
            <person name="Long P.F."/>
            <person name="Melo I.S."/>
        </authorList>
    </citation>
    <scope>NUCLEOTIDE SEQUENCE [LARGE SCALE GENOMIC DNA]</scope>
    <source>
        <strain evidence="8">CMAA 1322</strain>
    </source>
</reference>
<evidence type="ECO:0000256" key="1">
    <source>
        <dbReference type="ARBA" id="ARBA00004141"/>
    </source>
</evidence>
<dbReference type="InterPro" id="IPR002293">
    <property type="entry name" value="AA/rel_permease1"/>
</dbReference>
<dbReference type="PATRIC" id="fig|1678637.3.peg.1552"/>
<dbReference type="GO" id="GO:0022857">
    <property type="term" value="F:transmembrane transporter activity"/>
    <property type="evidence" value="ECO:0007669"/>
    <property type="project" value="InterPro"/>
</dbReference>
<dbReference type="OrthoDB" id="9762947at2"/>
<feature type="transmembrane region" description="Helical" evidence="6">
    <location>
        <begin position="30"/>
        <end position="48"/>
    </location>
</feature>
<dbReference type="Pfam" id="PF13520">
    <property type="entry name" value="AA_permease_2"/>
    <property type="match status" value="1"/>
</dbReference>
<dbReference type="PANTHER" id="PTHR47547:SF1">
    <property type="entry name" value="ASPARTATE-PROTON SYMPORTER"/>
    <property type="match status" value="1"/>
</dbReference>
<name>A0A0K9XIN0_9ACTN</name>
<sequence>MAIPGARDGGSRPAAPGSEDEARRLSVHELVGLAVGCMIGSGWLFASLDERRRGFAALWTWGLCGALMAVLAAVMVELGTARPKTGGLIFLPLQSSGPLVATVMAAGLWIFYLTNGVSESIAMTKVFSIPWPGLRDAAGLTGWGWPAPRGASR</sequence>
<evidence type="ECO:0000256" key="6">
    <source>
        <dbReference type="SAM" id="Phobius"/>
    </source>
</evidence>
<evidence type="ECO:0000256" key="4">
    <source>
        <dbReference type="ARBA" id="ARBA00023136"/>
    </source>
</evidence>
<evidence type="ECO:0000256" key="5">
    <source>
        <dbReference type="SAM" id="MobiDB-lite"/>
    </source>
</evidence>
<dbReference type="Gene3D" id="1.20.1740.10">
    <property type="entry name" value="Amino acid/polyamine transporter I"/>
    <property type="match status" value="1"/>
</dbReference>